<sequence>MLHLCDLHSSLQKSEFSEGLLMENNVGNSHGEEIPEKTRSLDVKSLYKPIDTGLKESQHSNLKKKKRKADDGSEEKKSDRKKSRKAVSINSFNSVKSSNGSKSLEEAYSGSGPSPSFRDQKVQSKLGRSAISLALQDGVVKVPRRKRGFVGRRKGENGVQVVKLEVLSSDKLSDTDQVGKLDDEDTSKPVEAVKVKRKKSAAKPKQNGELNSDRHSDEGEGLAAHSTVDTGNSSEKKPPDVPLLESNGGSPLKTSFRKRSRKRKDPSSGKRGAEDAGPSIGSPVKIRDDLRDDDEENLEENAARMLSSRFDPSCTAYSSNSKVSSLPFLLSSRRKFMSRGANYVSGSQSASIDAAARVLRPRKLHDEKENSRKRRHYYEVLSADLDAYWVLNRRIKVFWPLDQSWYYGLIDDYNEEGKLHHVKYDDRDEEWINLDSERFKLLLLPSEVPGKTKRKRSVTRDKCFDKEKGKLKFTKDKMKNVSTENDSLEGSCMDSEPIISWLAQSTRKVKSSSFHGSKKQKISSISSASVPQLSKELVSRHEDLDSGSKNANKSNGLTSKAEVTVVGGASCSKDSKPPIVYYRRRFRRTSNAVCHPKQNLISTSVPESERSPAALVFASQVLEESDVSLARAGPLEALESLDRIEDLWSADNEGLLRVNSSVVEPRRFTFELSVPVHSVLSYSSDAVNIWLLRAVCLLRYGVLMTTWPTVQLEMLFIDSMVGLRFLLFEGCLKEAVAFVFMVLTVFRQSNDQGKFADFQLPVTSIRFKFSCIQDFKKQLVFSFYNFSEVDNSKWMYLDCKLKKHCSEIAQLPLSECTYDNIKAIQGGKNWLLSPSVLKNSTPIKGPRDRSRHCISLMGGSREPSYVNATSPSSKCDMYHKCLPPFVLSFTAAPTFFLGLHLKLLLERSVSCVGFRDHNLGEQPESSGSLLATDCSNVEDCSSKGLENAVRASSVGNYCDGTLSFAKPVAQAVDVSGCSLRDATTSPKERYGDADLRNSASSKDLEKVASNATDMLQKQKASPSEPGQCHLLPRSPINTEKCSNGSQTPLNGITVEIPSSIEKHSGKESHGVQPSTDLSWNMNGGIIPSPNPTARRSTWNRSRNSSASFGYLVHRWSDDKADFLQNNFGNQPKKPRTQVSYASPFGRVDYSSRNKSNQQRILPDRRIRSVNEKRYSDITTASERSTEVMSCDANVLITQSDRGWRECGVQVVLELFEHNEWKLAVKISGIMKYSYKAHQFLQPGSTNRYTHAMMWKGGKDWTLEFPDRSQWAVFKVMHEECYNRNIRAALVKNIPIPGVHLIEEIDDHGIELPFVRGSSKYFRQVETDVEMALNPSRVLYDMDSDDEEWLSKNHSASEVENVRLWEISEEMFERTMDMFEKASYTQQRVQFTPDEVEELMAGFGPMEAIKSIHEYWEQKRQKKGMPLIRHLQPPLWERYQQQVKEWEQAMKSNPALLNGCHEKFPHAEKPPMFAFCLKPRGLEVPNKGSKQRSQKKFSVSGQANALSGDHDGYHAYGRRLNGLSNGDEKGGYPGYNCEPLDDSPLPLMSPRVFSQLDTGGMGYFSTNGDRYDRNHIHKFHTSKSKRLGMSVSPNGTRMGASYSQKMFEQRNGNRRWNMAFSDWPSQRQQHLDWSMRHGPERLDDSDLDEFRYLDASGVAKHARTVAKRKREDAQKLLCRADVAIHRAVVALMTAEAMRASSEDLNGDG</sequence>
<evidence type="ECO:0000313" key="10">
    <source>
        <dbReference type="Proteomes" id="UP001141552"/>
    </source>
</evidence>
<protein>
    <recommendedName>
        <fullName evidence="6">Enhancer of polycomb-like protein</fullName>
    </recommendedName>
</protein>
<feature type="domain" description="Tudor" evidence="8">
    <location>
        <begin position="387"/>
        <end position="445"/>
    </location>
</feature>
<dbReference type="Proteomes" id="UP001141552">
    <property type="component" value="Unassembled WGS sequence"/>
</dbReference>
<dbReference type="Gene3D" id="2.30.30.140">
    <property type="match status" value="1"/>
</dbReference>
<accession>A0A9Q0GAF6</accession>
<comment type="caution">
    <text evidence="9">The sequence shown here is derived from an EMBL/GenBank/DDBJ whole genome shotgun (WGS) entry which is preliminary data.</text>
</comment>
<feature type="compositionally biased region" description="Polar residues" evidence="7">
    <location>
        <begin position="88"/>
        <end position="102"/>
    </location>
</feature>
<feature type="region of interest" description="Disordered" evidence="7">
    <location>
        <begin position="145"/>
        <end position="292"/>
    </location>
</feature>
<feature type="compositionally biased region" description="Basic and acidic residues" evidence="7">
    <location>
        <begin position="171"/>
        <end position="194"/>
    </location>
</feature>
<organism evidence="9 10">
    <name type="scientific">Turnera subulata</name>
    <dbReference type="NCBI Taxonomy" id="218843"/>
    <lineage>
        <taxon>Eukaryota</taxon>
        <taxon>Viridiplantae</taxon>
        <taxon>Streptophyta</taxon>
        <taxon>Embryophyta</taxon>
        <taxon>Tracheophyta</taxon>
        <taxon>Spermatophyta</taxon>
        <taxon>Magnoliopsida</taxon>
        <taxon>eudicotyledons</taxon>
        <taxon>Gunneridae</taxon>
        <taxon>Pentapetalae</taxon>
        <taxon>rosids</taxon>
        <taxon>fabids</taxon>
        <taxon>Malpighiales</taxon>
        <taxon>Passifloraceae</taxon>
        <taxon>Turnera</taxon>
    </lineage>
</organism>
<name>A0A9Q0GAF6_9ROSI</name>
<feature type="compositionally biased region" description="Basic and acidic residues" evidence="7">
    <location>
        <begin position="537"/>
        <end position="546"/>
    </location>
</feature>
<evidence type="ECO:0000313" key="9">
    <source>
        <dbReference type="EMBL" id="KAJ4846207.1"/>
    </source>
</evidence>
<comment type="subcellular location">
    <subcellularLocation>
        <location evidence="1 6">Nucleus</location>
    </subcellularLocation>
</comment>
<evidence type="ECO:0000256" key="3">
    <source>
        <dbReference type="ARBA" id="ARBA00023015"/>
    </source>
</evidence>
<keyword evidence="5 6" id="KW-0539">Nucleus</keyword>
<feature type="compositionally biased region" description="Basic and acidic residues" evidence="7">
    <location>
        <begin position="986"/>
        <end position="995"/>
    </location>
</feature>
<dbReference type="InterPro" id="IPR019542">
    <property type="entry name" value="Enhancer_polycomb-like_N"/>
</dbReference>
<feature type="compositionally biased region" description="Basic residues" evidence="7">
    <location>
        <begin position="255"/>
        <end position="264"/>
    </location>
</feature>
<gene>
    <name evidence="9" type="ORF">Tsubulata_034734</name>
</gene>
<dbReference type="PANTHER" id="PTHR14898">
    <property type="entry name" value="ENHANCER OF POLYCOMB"/>
    <property type="match status" value="1"/>
</dbReference>
<evidence type="ECO:0000256" key="7">
    <source>
        <dbReference type="SAM" id="MobiDB-lite"/>
    </source>
</evidence>
<feature type="compositionally biased region" description="Polar residues" evidence="7">
    <location>
        <begin position="1495"/>
        <end position="1504"/>
    </location>
</feature>
<dbReference type="InterPro" id="IPR024943">
    <property type="entry name" value="Enhancer_polycomb"/>
</dbReference>
<reference evidence="9" key="1">
    <citation type="submission" date="2022-02" db="EMBL/GenBank/DDBJ databases">
        <authorList>
            <person name="Henning P.M."/>
            <person name="McCubbin A.G."/>
            <person name="Shore J.S."/>
        </authorList>
    </citation>
    <scope>NUCLEOTIDE SEQUENCE</scope>
    <source>
        <strain evidence="9">F60SS</strain>
        <tissue evidence="9">Leaves</tissue>
    </source>
</reference>
<feature type="region of interest" description="Disordered" evidence="7">
    <location>
        <begin position="1484"/>
        <end position="1511"/>
    </location>
</feature>
<dbReference type="OrthoDB" id="435275at2759"/>
<evidence type="ECO:0000259" key="8">
    <source>
        <dbReference type="SMART" id="SM00333"/>
    </source>
</evidence>
<proteinExistence type="inferred from homology"/>
<feature type="compositionally biased region" description="Basic and acidic residues" evidence="7">
    <location>
        <begin position="265"/>
        <end position="274"/>
    </location>
</feature>
<keyword evidence="4 6" id="KW-0804">Transcription</keyword>
<dbReference type="InterPro" id="IPR002999">
    <property type="entry name" value="Tudor"/>
</dbReference>
<keyword evidence="10" id="KW-1185">Reference proteome</keyword>
<dbReference type="SMART" id="SM00333">
    <property type="entry name" value="TUDOR"/>
    <property type="match status" value="1"/>
</dbReference>
<dbReference type="EMBL" id="JAKUCV010001481">
    <property type="protein sequence ID" value="KAJ4846207.1"/>
    <property type="molecule type" value="Genomic_DNA"/>
</dbReference>
<comment type="similarity">
    <text evidence="2 6">Belongs to the enhancer of polycomb family.</text>
</comment>
<feature type="compositionally biased region" description="Basic and acidic residues" evidence="7">
    <location>
        <begin position="68"/>
        <end position="78"/>
    </location>
</feature>
<evidence type="ECO:0000256" key="2">
    <source>
        <dbReference type="ARBA" id="ARBA00008035"/>
    </source>
</evidence>
<dbReference type="GO" id="GO:0005634">
    <property type="term" value="C:nucleus"/>
    <property type="evidence" value="ECO:0007669"/>
    <property type="project" value="UniProtKB-SubCell"/>
</dbReference>
<evidence type="ECO:0000256" key="4">
    <source>
        <dbReference type="ARBA" id="ARBA00023163"/>
    </source>
</evidence>
<feature type="region of interest" description="Disordered" evidence="7">
    <location>
        <begin position="983"/>
        <end position="1003"/>
    </location>
</feature>
<evidence type="ECO:0000256" key="1">
    <source>
        <dbReference type="ARBA" id="ARBA00004123"/>
    </source>
</evidence>
<feature type="region of interest" description="Disordered" evidence="7">
    <location>
        <begin position="536"/>
        <end position="555"/>
    </location>
</feature>
<keyword evidence="3 6" id="KW-0805">Transcription regulation</keyword>
<feature type="region of interest" description="Disordered" evidence="7">
    <location>
        <begin position="1063"/>
        <end position="1100"/>
    </location>
</feature>
<evidence type="ECO:0000256" key="6">
    <source>
        <dbReference type="RuleBase" id="RU361124"/>
    </source>
</evidence>
<reference evidence="9" key="2">
    <citation type="journal article" date="2023" name="Plants (Basel)">
        <title>Annotation of the Turnera subulata (Passifloraceae) Draft Genome Reveals the S-Locus Evolved after the Divergence of Turneroideae from Passifloroideae in a Stepwise Manner.</title>
        <authorList>
            <person name="Henning P.M."/>
            <person name="Roalson E.H."/>
            <person name="Mir W."/>
            <person name="McCubbin A.G."/>
            <person name="Shore J.S."/>
        </authorList>
    </citation>
    <scope>NUCLEOTIDE SEQUENCE</scope>
    <source>
        <strain evidence="9">F60SS</strain>
    </source>
</reference>
<dbReference type="GO" id="GO:0035267">
    <property type="term" value="C:NuA4 histone acetyltransferase complex"/>
    <property type="evidence" value="ECO:0007669"/>
    <property type="project" value="InterPro"/>
</dbReference>
<dbReference type="Pfam" id="PF10513">
    <property type="entry name" value="EPL1"/>
    <property type="match status" value="1"/>
</dbReference>
<feature type="compositionally biased region" description="Polar residues" evidence="7">
    <location>
        <begin position="1071"/>
        <end position="1081"/>
    </location>
</feature>
<dbReference type="GO" id="GO:0006357">
    <property type="term" value="P:regulation of transcription by RNA polymerase II"/>
    <property type="evidence" value="ECO:0007669"/>
    <property type="project" value="InterPro"/>
</dbReference>
<feature type="region of interest" description="Disordered" evidence="7">
    <location>
        <begin position="50"/>
        <end position="123"/>
    </location>
</feature>
<dbReference type="CDD" id="cd20404">
    <property type="entry name" value="Tudor_Agenet_AtEML-like"/>
    <property type="match status" value="1"/>
</dbReference>
<evidence type="ECO:0000256" key="5">
    <source>
        <dbReference type="ARBA" id="ARBA00023242"/>
    </source>
</evidence>